<proteinExistence type="predicted"/>
<sequence>MASITDTKGGKKMSDKEIDAATASLLRELRQLSEGLWYVSETDAPLEVVQYPAQGEKELTHAQLADWAGKPAGATVEKAELPYFFRNMTKESEGATEEERRDAQRFQELQRFLEQHLQHVQVYRVGQRSITAFILGEAPAGNLVGLKTELVET</sequence>
<protein>
    <submittedName>
        <fullName evidence="1">Nuclease A inhibitor-like protein</fullName>
    </submittedName>
</protein>
<gene>
    <name evidence="1" type="ORF">SAMN04487941_3613</name>
</gene>
<reference evidence="2" key="1">
    <citation type="submission" date="2016-10" db="EMBL/GenBank/DDBJ databases">
        <authorList>
            <person name="Varghese N."/>
        </authorList>
    </citation>
    <scope>NUCLEOTIDE SEQUENCE [LARGE SCALE GENOMIC DNA]</scope>
    <source>
        <strain evidence="2">DSM 18820</strain>
    </source>
</reference>
<dbReference type="AlphaFoldDB" id="A0A1I7KDY6"/>
<dbReference type="InterPro" id="IPR036587">
    <property type="entry name" value="NucleaseA_inhib-like_sf"/>
</dbReference>
<dbReference type="InterPro" id="IPR012489">
    <property type="entry name" value="NucleaseA_inhib-like"/>
</dbReference>
<name>A0A1I7KDY6_9BACT</name>
<accession>A0A1I7KDY6</accession>
<dbReference type="EMBL" id="FPCA01000005">
    <property type="protein sequence ID" value="SFU95615.1"/>
    <property type="molecule type" value="Genomic_DNA"/>
</dbReference>
<dbReference type="Gene3D" id="3.40.1460.10">
    <property type="entry name" value="Nuclease A inhibitor-like"/>
    <property type="match status" value="1"/>
</dbReference>
<dbReference type="Pfam" id="PF07924">
    <property type="entry name" value="NuiA"/>
    <property type="match status" value="1"/>
</dbReference>
<dbReference type="STRING" id="388950.GCA_001611675_02949"/>
<organism evidence="1 2">
    <name type="scientific">Pontibacter akesuensis</name>
    <dbReference type="NCBI Taxonomy" id="388950"/>
    <lineage>
        <taxon>Bacteria</taxon>
        <taxon>Pseudomonadati</taxon>
        <taxon>Bacteroidota</taxon>
        <taxon>Cytophagia</taxon>
        <taxon>Cytophagales</taxon>
        <taxon>Hymenobacteraceae</taxon>
        <taxon>Pontibacter</taxon>
    </lineage>
</organism>
<evidence type="ECO:0000313" key="2">
    <source>
        <dbReference type="Proteomes" id="UP000182491"/>
    </source>
</evidence>
<evidence type="ECO:0000313" key="1">
    <source>
        <dbReference type="EMBL" id="SFU95615.1"/>
    </source>
</evidence>
<dbReference type="SUPFAM" id="SSF82602">
    <property type="entry name" value="Nuclease A inhibitor (NuiA)"/>
    <property type="match status" value="1"/>
</dbReference>
<dbReference type="Proteomes" id="UP000182491">
    <property type="component" value="Unassembled WGS sequence"/>
</dbReference>
<keyword evidence="2" id="KW-1185">Reference proteome</keyword>